<accession>A0A448TW62</accession>
<keyword evidence="1" id="KW-0732">Signal</keyword>
<feature type="chain" id="PRO_5019518715" evidence="1">
    <location>
        <begin position="20"/>
        <end position="216"/>
    </location>
</feature>
<evidence type="ECO:0000313" key="2">
    <source>
        <dbReference type="EMBL" id="VEJ10186.1"/>
    </source>
</evidence>
<dbReference type="Gene3D" id="3.90.1140.10">
    <property type="entry name" value="Cyclic phosphodiesterase"/>
    <property type="match status" value="1"/>
</dbReference>
<sequence>MKKLLSTIALLSAIPAVNAAQYDVFIDFGSKVQNNVATISHALEGVGINSLYNEGYVVHMTLYLTEYQKEALPKIKKVVDNVATQFSPFKVQFTGLHATPGYWLMMDAQKSPELQKLSDSVVKQLVDIRDTSAEIPAWAKNIPEKAASFKKYGSPNVFANFDPHITLTTPVNKIDLSQFFRNYPFTPFKGEIKGIGITEANDLGQSKTVIYYKPLK</sequence>
<dbReference type="KEGG" id="adp:NCTC12871_01696"/>
<dbReference type="InterPro" id="IPR009097">
    <property type="entry name" value="Cyclic_Pdiesterase"/>
</dbReference>
<dbReference type="EMBL" id="LR134510">
    <property type="protein sequence ID" value="VEJ10186.1"/>
    <property type="molecule type" value="Genomic_DNA"/>
</dbReference>
<dbReference type="AlphaFoldDB" id="A0A448TW62"/>
<proteinExistence type="predicted"/>
<organism evidence="2 3">
    <name type="scientific">Actinobacillus delphinicola</name>
    <dbReference type="NCBI Taxonomy" id="51161"/>
    <lineage>
        <taxon>Bacteria</taxon>
        <taxon>Pseudomonadati</taxon>
        <taxon>Pseudomonadota</taxon>
        <taxon>Gammaproteobacteria</taxon>
        <taxon>Pasteurellales</taxon>
        <taxon>Pasteurellaceae</taxon>
        <taxon>Actinobacillus</taxon>
    </lineage>
</organism>
<reference evidence="2 3" key="1">
    <citation type="submission" date="2018-12" db="EMBL/GenBank/DDBJ databases">
        <authorList>
            <consortium name="Pathogen Informatics"/>
        </authorList>
    </citation>
    <scope>NUCLEOTIDE SEQUENCE [LARGE SCALE GENOMIC DNA]</scope>
    <source>
        <strain evidence="2 3">NCTC12871</strain>
    </source>
</reference>
<dbReference type="RefSeq" id="WP_126600702.1">
    <property type="nucleotide sequence ID" value="NZ_LR134510.1"/>
</dbReference>
<protein>
    <submittedName>
        <fullName evidence="2">Putative phosphonate metabolism protein</fullName>
    </submittedName>
</protein>
<dbReference type="SUPFAM" id="SSF55144">
    <property type="entry name" value="LigT-like"/>
    <property type="match status" value="1"/>
</dbReference>
<evidence type="ECO:0000313" key="3">
    <source>
        <dbReference type="Proteomes" id="UP000279799"/>
    </source>
</evidence>
<gene>
    <name evidence="2" type="ORF">NCTC12871_01696</name>
</gene>
<dbReference type="Pfam" id="PF06299">
    <property type="entry name" value="DUF1045"/>
    <property type="match status" value="1"/>
</dbReference>
<keyword evidence="3" id="KW-1185">Reference proteome</keyword>
<dbReference type="OrthoDB" id="79662at2"/>
<evidence type="ECO:0000256" key="1">
    <source>
        <dbReference type="SAM" id="SignalP"/>
    </source>
</evidence>
<name>A0A448TW62_9PAST</name>
<dbReference type="InterPro" id="IPR009389">
    <property type="entry name" value="DUF1045"/>
</dbReference>
<feature type="signal peptide" evidence="1">
    <location>
        <begin position="1"/>
        <end position="19"/>
    </location>
</feature>
<dbReference type="Proteomes" id="UP000279799">
    <property type="component" value="Chromosome"/>
</dbReference>